<evidence type="ECO:0000313" key="3">
    <source>
        <dbReference type="Proteomes" id="UP000562984"/>
    </source>
</evidence>
<feature type="domain" description="HTH marR-type" evidence="1">
    <location>
        <begin position="7"/>
        <end position="138"/>
    </location>
</feature>
<evidence type="ECO:0000259" key="1">
    <source>
        <dbReference type="PROSITE" id="PS50995"/>
    </source>
</evidence>
<dbReference type="GO" id="GO:0003700">
    <property type="term" value="F:DNA-binding transcription factor activity"/>
    <property type="evidence" value="ECO:0007669"/>
    <property type="project" value="InterPro"/>
</dbReference>
<keyword evidence="3" id="KW-1185">Reference proteome</keyword>
<dbReference type="Pfam" id="PF12802">
    <property type="entry name" value="MarR_2"/>
    <property type="match status" value="1"/>
</dbReference>
<dbReference type="PANTHER" id="PTHR33164">
    <property type="entry name" value="TRANSCRIPTIONAL REGULATOR, MARR FAMILY"/>
    <property type="match status" value="1"/>
</dbReference>
<dbReference type="RefSeq" id="WP_171198855.1">
    <property type="nucleotide sequence ID" value="NZ_JABEND010000002.1"/>
</dbReference>
<organism evidence="2 3">
    <name type="scientific">Nakamurella aerolata</name>
    <dbReference type="NCBI Taxonomy" id="1656892"/>
    <lineage>
        <taxon>Bacteria</taxon>
        <taxon>Bacillati</taxon>
        <taxon>Actinomycetota</taxon>
        <taxon>Actinomycetes</taxon>
        <taxon>Nakamurellales</taxon>
        <taxon>Nakamurellaceae</taxon>
        <taxon>Nakamurella</taxon>
    </lineage>
</organism>
<dbReference type="Gene3D" id="1.10.10.10">
    <property type="entry name" value="Winged helix-like DNA-binding domain superfamily/Winged helix DNA-binding domain"/>
    <property type="match status" value="1"/>
</dbReference>
<dbReference type="PANTHER" id="PTHR33164:SF89">
    <property type="entry name" value="MARR FAMILY REGULATORY PROTEIN"/>
    <property type="match status" value="1"/>
</dbReference>
<sequence>MATSAPRPDLLGLVFPLARALRRIEDDAAERHQLSMWQYAVLSVVAFRPGMNQLATAELLGYSRNRIVADLDLLEQRGLLTRRSGSDRRSNTLWITEDGSAVVAQVQRRIHVAEDELLADMPAADRRELQRLLASAATMATGTTAAD</sequence>
<dbReference type="SUPFAM" id="SSF46785">
    <property type="entry name" value="Winged helix' DNA-binding domain"/>
    <property type="match status" value="1"/>
</dbReference>
<dbReference type="Proteomes" id="UP000562984">
    <property type="component" value="Unassembled WGS sequence"/>
</dbReference>
<dbReference type="EMBL" id="JABEND010000002">
    <property type="protein sequence ID" value="NNG35253.1"/>
    <property type="molecule type" value="Genomic_DNA"/>
</dbReference>
<dbReference type="SMART" id="SM00347">
    <property type="entry name" value="HTH_MARR"/>
    <property type="match status" value="1"/>
</dbReference>
<dbReference type="GO" id="GO:0006950">
    <property type="term" value="P:response to stress"/>
    <property type="evidence" value="ECO:0007669"/>
    <property type="project" value="TreeGrafter"/>
</dbReference>
<reference evidence="2 3" key="1">
    <citation type="submission" date="2020-05" db="EMBL/GenBank/DDBJ databases">
        <title>Nakamurella sp. DB0629 isolated from air conditioner.</title>
        <authorList>
            <person name="Kim D.H."/>
            <person name="Kim D.-U."/>
        </authorList>
    </citation>
    <scope>NUCLEOTIDE SEQUENCE [LARGE SCALE GENOMIC DNA]</scope>
    <source>
        <strain evidence="2 3">DB0629</strain>
    </source>
</reference>
<dbReference type="PROSITE" id="PS50995">
    <property type="entry name" value="HTH_MARR_2"/>
    <property type="match status" value="1"/>
</dbReference>
<evidence type="ECO:0000313" key="2">
    <source>
        <dbReference type="EMBL" id="NNG35253.1"/>
    </source>
</evidence>
<name>A0A849A708_9ACTN</name>
<comment type="caution">
    <text evidence="2">The sequence shown here is derived from an EMBL/GenBank/DDBJ whole genome shotgun (WGS) entry which is preliminary data.</text>
</comment>
<gene>
    <name evidence="2" type="ORF">HKD39_05905</name>
</gene>
<protein>
    <submittedName>
        <fullName evidence="2">MarR family transcriptional regulator</fullName>
    </submittedName>
</protein>
<dbReference type="InterPro" id="IPR000835">
    <property type="entry name" value="HTH_MarR-typ"/>
</dbReference>
<dbReference type="InterPro" id="IPR039422">
    <property type="entry name" value="MarR/SlyA-like"/>
</dbReference>
<dbReference type="AlphaFoldDB" id="A0A849A708"/>
<dbReference type="InterPro" id="IPR036388">
    <property type="entry name" value="WH-like_DNA-bd_sf"/>
</dbReference>
<proteinExistence type="predicted"/>
<accession>A0A849A708</accession>
<dbReference type="InterPro" id="IPR036390">
    <property type="entry name" value="WH_DNA-bd_sf"/>
</dbReference>